<dbReference type="EMBL" id="AQHR01000044">
    <property type="protein sequence ID" value="EON78030.1"/>
    <property type="molecule type" value="Genomic_DNA"/>
</dbReference>
<keyword evidence="3" id="KW-1185">Reference proteome</keyword>
<evidence type="ECO:0000256" key="1">
    <source>
        <dbReference type="SAM" id="Phobius"/>
    </source>
</evidence>
<name>R7ZV69_9BACT</name>
<keyword evidence="1" id="KW-0812">Transmembrane</keyword>
<proteinExistence type="predicted"/>
<sequence length="49" mass="5785">MKSWGDFCRGKKVLFVRWSRVLLGISCFSGTFRVLLLPDFRFIFDGLIR</sequence>
<reference evidence="2 3" key="1">
    <citation type="submission" date="2013-02" db="EMBL/GenBank/DDBJ databases">
        <title>A novel strain isolated from Lonar lake, Maharashtra, India.</title>
        <authorList>
            <person name="Singh A."/>
        </authorList>
    </citation>
    <scope>NUCLEOTIDE SEQUENCE [LARGE SCALE GENOMIC DNA]</scope>
    <source>
        <strain evidence="2 3">AK24</strain>
    </source>
</reference>
<organism evidence="2 3">
    <name type="scientific">Lunatimonas lonarensis</name>
    <dbReference type="NCBI Taxonomy" id="1232681"/>
    <lineage>
        <taxon>Bacteria</taxon>
        <taxon>Pseudomonadati</taxon>
        <taxon>Bacteroidota</taxon>
        <taxon>Cytophagia</taxon>
        <taxon>Cytophagales</taxon>
        <taxon>Cyclobacteriaceae</taxon>
    </lineage>
</organism>
<dbReference type="AlphaFoldDB" id="R7ZV69"/>
<keyword evidence="1" id="KW-1133">Transmembrane helix</keyword>
<evidence type="ECO:0000313" key="3">
    <source>
        <dbReference type="Proteomes" id="UP000013909"/>
    </source>
</evidence>
<protein>
    <submittedName>
        <fullName evidence="2">Uncharacterized protein</fullName>
    </submittedName>
</protein>
<dbReference type="STRING" id="1232681.ADIS_1569"/>
<evidence type="ECO:0000313" key="2">
    <source>
        <dbReference type="EMBL" id="EON78030.1"/>
    </source>
</evidence>
<comment type="caution">
    <text evidence="2">The sequence shown here is derived from an EMBL/GenBank/DDBJ whole genome shotgun (WGS) entry which is preliminary data.</text>
</comment>
<accession>R7ZV69</accession>
<feature type="transmembrane region" description="Helical" evidence="1">
    <location>
        <begin position="21"/>
        <end position="44"/>
    </location>
</feature>
<dbReference type="Proteomes" id="UP000013909">
    <property type="component" value="Unassembled WGS sequence"/>
</dbReference>
<gene>
    <name evidence="2" type="ORF">ADIS_1569</name>
</gene>
<keyword evidence="1" id="KW-0472">Membrane</keyword>